<keyword evidence="1" id="KW-0732">Signal</keyword>
<sequence>MLVKTAAFLLCLSAALYLLPQQQNSVIASCTNTVAMTQNGVESFTVKCALAPQTSWASWFSGQSSSAQFHFIDLLELISRLHAKPAA</sequence>
<dbReference type="OrthoDB" id="5772064at2"/>
<dbReference type="RefSeq" id="WP_127698336.1">
    <property type="nucleotide sequence ID" value="NZ_SACS01000005.1"/>
</dbReference>
<feature type="chain" id="PRO_5019406615" evidence="1">
    <location>
        <begin position="21"/>
        <end position="87"/>
    </location>
</feature>
<organism evidence="2 3">
    <name type="scientific">Rheinheimera riviphila</name>
    <dbReference type="NCBI Taxonomy" id="1834037"/>
    <lineage>
        <taxon>Bacteria</taxon>
        <taxon>Pseudomonadati</taxon>
        <taxon>Pseudomonadota</taxon>
        <taxon>Gammaproteobacteria</taxon>
        <taxon>Chromatiales</taxon>
        <taxon>Chromatiaceae</taxon>
        <taxon>Rheinheimera</taxon>
    </lineage>
</organism>
<dbReference type="PROSITE" id="PS51257">
    <property type="entry name" value="PROKAR_LIPOPROTEIN"/>
    <property type="match status" value="1"/>
</dbReference>
<feature type="signal peptide" evidence="1">
    <location>
        <begin position="1"/>
        <end position="20"/>
    </location>
</feature>
<name>A0A437R0V2_9GAMM</name>
<gene>
    <name evidence="2" type="ORF">EOE67_07110</name>
</gene>
<dbReference type="AlphaFoldDB" id="A0A437R0V2"/>
<protein>
    <submittedName>
        <fullName evidence="2">Uncharacterized protein</fullName>
    </submittedName>
</protein>
<evidence type="ECO:0000313" key="3">
    <source>
        <dbReference type="Proteomes" id="UP000283077"/>
    </source>
</evidence>
<reference evidence="2 3" key="1">
    <citation type="submission" date="2019-01" db="EMBL/GenBank/DDBJ databases">
        <authorList>
            <person name="Chen W.-M."/>
        </authorList>
    </citation>
    <scope>NUCLEOTIDE SEQUENCE [LARGE SCALE GENOMIC DNA]</scope>
    <source>
        <strain evidence="2 3">KYPC3</strain>
    </source>
</reference>
<accession>A0A437R0V2</accession>
<dbReference type="EMBL" id="SACS01000005">
    <property type="protein sequence ID" value="RVU40357.1"/>
    <property type="molecule type" value="Genomic_DNA"/>
</dbReference>
<comment type="caution">
    <text evidence="2">The sequence shown here is derived from an EMBL/GenBank/DDBJ whole genome shotgun (WGS) entry which is preliminary data.</text>
</comment>
<evidence type="ECO:0000313" key="2">
    <source>
        <dbReference type="EMBL" id="RVU40357.1"/>
    </source>
</evidence>
<dbReference type="Proteomes" id="UP000283077">
    <property type="component" value="Unassembled WGS sequence"/>
</dbReference>
<keyword evidence="3" id="KW-1185">Reference proteome</keyword>
<proteinExistence type="predicted"/>
<evidence type="ECO:0000256" key="1">
    <source>
        <dbReference type="SAM" id="SignalP"/>
    </source>
</evidence>